<dbReference type="PANTHER" id="PTHR46696:SF1">
    <property type="entry name" value="CYTOCHROME P450 YJIB-RELATED"/>
    <property type="match status" value="1"/>
</dbReference>
<sequence length="327" mass="36018">RNTFPAIFEPVLRSNIESGQADLVEVGYRTVMNLTADFAGIDRLEKTAEETDALLELIKTFSAAATIEHTNLDPEAINEAAMSALRLLDERFLQPAIARRRKLIEAGSEMPNDVLSSLLQADRQLSEEVLLREIAFYLQAGAHSTANATVHAMHEILTWCQQDGARREMLLADRVLIQCCVHESLRLHPASPVSLRRVREPMEITGRFLQAGDLVSVNLDQANRDQSVFGDDAGEFRPDRQLPPAVRPYGLSFGVGIHGCLGRDLDGGVVPKSDTDSTDMQLGIVGLMIEELLKCGAKWIAGLPPEPDTHTTRNNFSVYPIALEKPA</sequence>
<dbReference type="GO" id="GO:0005506">
    <property type="term" value="F:iron ion binding"/>
    <property type="evidence" value="ECO:0007669"/>
    <property type="project" value="InterPro"/>
</dbReference>
<evidence type="ECO:0000313" key="2">
    <source>
        <dbReference type="EMBL" id="SVA19911.1"/>
    </source>
</evidence>
<gene>
    <name evidence="2" type="ORF">METZ01_LOCUS72765</name>
</gene>
<proteinExistence type="inferred from homology"/>
<dbReference type="EMBL" id="UINC01005222">
    <property type="protein sequence ID" value="SVA19911.1"/>
    <property type="molecule type" value="Genomic_DNA"/>
</dbReference>
<dbReference type="GO" id="GO:0016705">
    <property type="term" value="F:oxidoreductase activity, acting on paired donors, with incorporation or reduction of molecular oxygen"/>
    <property type="evidence" value="ECO:0007669"/>
    <property type="project" value="InterPro"/>
</dbReference>
<dbReference type="PRINTS" id="PR00359">
    <property type="entry name" value="BP450"/>
</dbReference>
<feature type="non-terminal residue" evidence="2">
    <location>
        <position position="1"/>
    </location>
</feature>
<evidence type="ECO:0008006" key="3">
    <source>
        <dbReference type="Google" id="ProtNLM"/>
    </source>
</evidence>
<dbReference type="GO" id="GO:0020037">
    <property type="term" value="F:heme binding"/>
    <property type="evidence" value="ECO:0007669"/>
    <property type="project" value="InterPro"/>
</dbReference>
<organism evidence="2">
    <name type="scientific">marine metagenome</name>
    <dbReference type="NCBI Taxonomy" id="408172"/>
    <lineage>
        <taxon>unclassified sequences</taxon>
        <taxon>metagenomes</taxon>
        <taxon>ecological metagenomes</taxon>
    </lineage>
</organism>
<accession>A0A381TWS5</accession>
<dbReference type="InterPro" id="IPR036396">
    <property type="entry name" value="Cyt_P450_sf"/>
</dbReference>
<comment type="similarity">
    <text evidence="1">Belongs to the cytochrome P450 family.</text>
</comment>
<dbReference type="Pfam" id="PF00067">
    <property type="entry name" value="p450"/>
    <property type="match status" value="1"/>
</dbReference>
<dbReference type="PANTHER" id="PTHR46696">
    <property type="entry name" value="P450, PUTATIVE (EUROFUNG)-RELATED"/>
    <property type="match status" value="1"/>
</dbReference>
<evidence type="ECO:0000256" key="1">
    <source>
        <dbReference type="ARBA" id="ARBA00010617"/>
    </source>
</evidence>
<dbReference type="SUPFAM" id="SSF48264">
    <property type="entry name" value="Cytochrome P450"/>
    <property type="match status" value="1"/>
</dbReference>
<dbReference type="GO" id="GO:0004497">
    <property type="term" value="F:monooxygenase activity"/>
    <property type="evidence" value="ECO:0007669"/>
    <property type="project" value="InterPro"/>
</dbReference>
<dbReference type="PROSITE" id="PS00086">
    <property type="entry name" value="CYTOCHROME_P450"/>
    <property type="match status" value="1"/>
</dbReference>
<dbReference type="CDD" id="cd00302">
    <property type="entry name" value="cytochrome_P450"/>
    <property type="match status" value="1"/>
</dbReference>
<dbReference type="AlphaFoldDB" id="A0A381TWS5"/>
<dbReference type="InterPro" id="IPR017972">
    <property type="entry name" value="Cyt_P450_CS"/>
</dbReference>
<dbReference type="InterPro" id="IPR001128">
    <property type="entry name" value="Cyt_P450"/>
</dbReference>
<dbReference type="InterPro" id="IPR002397">
    <property type="entry name" value="Cyt_P450_B"/>
</dbReference>
<dbReference type="Gene3D" id="1.10.630.10">
    <property type="entry name" value="Cytochrome P450"/>
    <property type="match status" value="1"/>
</dbReference>
<name>A0A381TWS5_9ZZZZ</name>
<protein>
    <recommendedName>
        <fullName evidence="3">Cytochrome P450</fullName>
    </recommendedName>
</protein>
<reference evidence="2" key="1">
    <citation type="submission" date="2018-05" db="EMBL/GenBank/DDBJ databases">
        <authorList>
            <person name="Lanie J.A."/>
            <person name="Ng W.-L."/>
            <person name="Kazmierczak K.M."/>
            <person name="Andrzejewski T.M."/>
            <person name="Davidsen T.M."/>
            <person name="Wayne K.J."/>
            <person name="Tettelin H."/>
            <person name="Glass J.I."/>
            <person name="Rusch D."/>
            <person name="Podicherti R."/>
            <person name="Tsui H.-C.T."/>
            <person name="Winkler M.E."/>
        </authorList>
    </citation>
    <scope>NUCLEOTIDE SEQUENCE</scope>
</reference>